<protein>
    <recommendedName>
        <fullName evidence="4">Cytochrome c domain-containing protein</fullName>
    </recommendedName>
</protein>
<evidence type="ECO:0000313" key="3">
    <source>
        <dbReference type="Proteomes" id="UP000192907"/>
    </source>
</evidence>
<evidence type="ECO:0008006" key="4">
    <source>
        <dbReference type="Google" id="ProtNLM"/>
    </source>
</evidence>
<organism evidence="2 3">
    <name type="scientific">Pseudobacteriovorax antillogorgiicola</name>
    <dbReference type="NCBI Taxonomy" id="1513793"/>
    <lineage>
        <taxon>Bacteria</taxon>
        <taxon>Pseudomonadati</taxon>
        <taxon>Bdellovibrionota</taxon>
        <taxon>Oligoflexia</taxon>
        <taxon>Oligoflexales</taxon>
        <taxon>Pseudobacteriovoracaceae</taxon>
        <taxon>Pseudobacteriovorax</taxon>
    </lineage>
</organism>
<dbReference type="STRING" id="1513793.SAMN06296036_11970"/>
<feature type="chain" id="PRO_5012870697" description="Cytochrome c domain-containing protein" evidence="1">
    <location>
        <begin position="23"/>
        <end position="412"/>
    </location>
</feature>
<dbReference type="OrthoDB" id="5295784at2"/>
<dbReference type="RefSeq" id="WP_132322631.1">
    <property type="nucleotide sequence ID" value="NZ_FWZT01000019.1"/>
</dbReference>
<accession>A0A1Y6CDI1</accession>
<evidence type="ECO:0000313" key="2">
    <source>
        <dbReference type="EMBL" id="SMF58166.1"/>
    </source>
</evidence>
<proteinExistence type="predicted"/>
<keyword evidence="3" id="KW-1185">Reference proteome</keyword>
<dbReference type="AlphaFoldDB" id="A0A1Y6CDI1"/>
<sequence length="412" mass="46672">MKNFSASLGLLLMAYWSQPAMSQIHEKDLSVILSHPNIDSVSISSSLHNGAQLFPFQWYQQVLQSFARSGIGRAVEQENRFDHWQLVAMRVDPCNPLGNSPHDSSQILCWPQVRLVWQPIVRNLNVGGRFFQSYADDRAIHGIYDLNPALDLGSEEAAYLQGLRNRVVQFFAQNNGLNPLHPLTFEEEEDFIRLRNRMVSSLVARVINLRDQRFSSQNYRGHGLRPEVSNFEMGNQFRSRLLSFLTSYAQPSNLSALTAFSLPAGRSPARINVWDFLSFSARNGAIFPANVVIRSLHDGRPIFNLGHISNARVQVDDQRLERARLPSNDFNDLFDSVMIHGRRHAAQNIINANRVLTKNTSCGSCHRINQPGFNFHNLSRLEGTAVNVSSRVINDVRINLAWLSQQNLNISN</sequence>
<keyword evidence="1" id="KW-0732">Signal</keyword>
<reference evidence="3" key="1">
    <citation type="submission" date="2017-04" db="EMBL/GenBank/DDBJ databases">
        <authorList>
            <person name="Varghese N."/>
            <person name="Submissions S."/>
        </authorList>
    </citation>
    <scope>NUCLEOTIDE SEQUENCE [LARGE SCALE GENOMIC DNA]</scope>
    <source>
        <strain evidence="3">RKEM611</strain>
    </source>
</reference>
<gene>
    <name evidence="2" type="ORF">SAMN06296036_11970</name>
</gene>
<dbReference type="Proteomes" id="UP000192907">
    <property type="component" value="Unassembled WGS sequence"/>
</dbReference>
<name>A0A1Y6CDI1_9BACT</name>
<feature type="signal peptide" evidence="1">
    <location>
        <begin position="1"/>
        <end position="22"/>
    </location>
</feature>
<evidence type="ECO:0000256" key="1">
    <source>
        <dbReference type="SAM" id="SignalP"/>
    </source>
</evidence>
<dbReference type="EMBL" id="FWZT01000019">
    <property type="protein sequence ID" value="SMF58166.1"/>
    <property type="molecule type" value="Genomic_DNA"/>
</dbReference>